<keyword evidence="2" id="KW-1185">Reference proteome</keyword>
<evidence type="ECO:0008006" key="3">
    <source>
        <dbReference type="Google" id="ProtNLM"/>
    </source>
</evidence>
<gene>
    <name evidence="1" type="ORF">HYDPIDRAFT_118148</name>
</gene>
<dbReference type="SUPFAM" id="SSF52047">
    <property type="entry name" value="RNI-like"/>
    <property type="match status" value="1"/>
</dbReference>
<proteinExistence type="predicted"/>
<dbReference type="InterPro" id="IPR032675">
    <property type="entry name" value="LRR_dom_sf"/>
</dbReference>
<protein>
    <recommendedName>
        <fullName evidence="3">F-box domain-containing protein</fullName>
    </recommendedName>
</protein>
<evidence type="ECO:0000313" key="2">
    <source>
        <dbReference type="Proteomes" id="UP000053820"/>
    </source>
</evidence>
<accession>A0A0C9V3A0</accession>
<sequence length="456" mass="51587">MPVFRRWSVERKARFIDPLNVLPAELVGDIFYLWLLNELYPHPQYSHSQLPTLLCRVSKSWRDFVYTSPLLWAHVVIEASQGAVPSLQVLKERLARSQSAPLFVEIVVGDHPDKEALRVLFAQCSRFRHLTLGVLNLSWWEDAPMDSFAQLRKLSVRTWTRPGLLVHEDELSSLFKSAPLLRHVNWHSTADPGPVAVNGSKLLFLDLLAFRVPITRVLEVLEACPNLRNVTISFMDESEQVPTPLSQPIVLHGLRSLYLYGSRHLACLLESVQAPLLSSFEIHWARYNGGACGLKALQTLLAYSPHLTDLALHEFLQSEDGLISIITDHSRLSRLVVTAEPDQKKLITNKTFELLTRGDKESCTLPQLEELVFRGGLYVQDDGILGMIESRRGPLKDVTYSSGSQRACGLRSICLDRCRPMELKAISRLETICQEGELKADGAFMSRTQSRFFSTY</sequence>
<dbReference type="OrthoDB" id="3217549at2759"/>
<dbReference type="AlphaFoldDB" id="A0A0C9V3A0"/>
<name>A0A0C9V3A0_9AGAM</name>
<dbReference type="EMBL" id="KN839881">
    <property type="protein sequence ID" value="KIJ59789.1"/>
    <property type="molecule type" value="Genomic_DNA"/>
</dbReference>
<dbReference type="Gene3D" id="3.80.10.10">
    <property type="entry name" value="Ribonuclease Inhibitor"/>
    <property type="match status" value="1"/>
</dbReference>
<dbReference type="HOGENOM" id="CLU_049937_0_0_1"/>
<organism evidence="1 2">
    <name type="scientific">Hydnomerulius pinastri MD-312</name>
    <dbReference type="NCBI Taxonomy" id="994086"/>
    <lineage>
        <taxon>Eukaryota</taxon>
        <taxon>Fungi</taxon>
        <taxon>Dikarya</taxon>
        <taxon>Basidiomycota</taxon>
        <taxon>Agaricomycotina</taxon>
        <taxon>Agaricomycetes</taxon>
        <taxon>Agaricomycetidae</taxon>
        <taxon>Boletales</taxon>
        <taxon>Boletales incertae sedis</taxon>
        <taxon>Leucogyrophana</taxon>
    </lineage>
</organism>
<reference evidence="1 2" key="1">
    <citation type="submission" date="2014-04" db="EMBL/GenBank/DDBJ databases">
        <title>Evolutionary Origins and Diversification of the Mycorrhizal Mutualists.</title>
        <authorList>
            <consortium name="DOE Joint Genome Institute"/>
            <consortium name="Mycorrhizal Genomics Consortium"/>
            <person name="Kohler A."/>
            <person name="Kuo A."/>
            <person name="Nagy L.G."/>
            <person name="Floudas D."/>
            <person name="Copeland A."/>
            <person name="Barry K.W."/>
            <person name="Cichocki N."/>
            <person name="Veneault-Fourrey C."/>
            <person name="LaButti K."/>
            <person name="Lindquist E.A."/>
            <person name="Lipzen A."/>
            <person name="Lundell T."/>
            <person name="Morin E."/>
            <person name="Murat C."/>
            <person name="Riley R."/>
            <person name="Ohm R."/>
            <person name="Sun H."/>
            <person name="Tunlid A."/>
            <person name="Henrissat B."/>
            <person name="Grigoriev I.V."/>
            <person name="Hibbett D.S."/>
            <person name="Martin F."/>
        </authorList>
    </citation>
    <scope>NUCLEOTIDE SEQUENCE [LARGE SCALE GENOMIC DNA]</scope>
    <source>
        <strain evidence="1 2">MD-312</strain>
    </source>
</reference>
<dbReference type="Proteomes" id="UP000053820">
    <property type="component" value="Unassembled WGS sequence"/>
</dbReference>
<evidence type="ECO:0000313" key="1">
    <source>
        <dbReference type="EMBL" id="KIJ59789.1"/>
    </source>
</evidence>